<dbReference type="InterPro" id="IPR011519">
    <property type="entry name" value="UnbV_ASPIC"/>
</dbReference>
<dbReference type="EMBL" id="CP036287">
    <property type="protein sequence ID" value="QDU69413.1"/>
    <property type="molecule type" value="Genomic_DNA"/>
</dbReference>
<protein>
    <submittedName>
        <fullName evidence="3">FG-GAP repeat protein</fullName>
    </submittedName>
</protein>
<dbReference type="InterPro" id="IPR013517">
    <property type="entry name" value="FG-GAP"/>
</dbReference>
<dbReference type="Proteomes" id="UP000316921">
    <property type="component" value="Chromosome"/>
</dbReference>
<name>A0A518BR04_9BACT</name>
<dbReference type="RefSeq" id="WP_145069285.1">
    <property type="nucleotide sequence ID" value="NZ_CP036287.1"/>
</dbReference>
<reference evidence="3 4" key="1">
    <citation type="submission" date="2019-02" db="EMBL/GenBank/DDBJ databases">
        <title>Deep-cultivation of Planctomycetes and their phenomic and genomic characterization uncovers novel biology.</title>
        <authorList>
            <person name="Wiegand S."/>
            <person name="Jogler M."/>
            <person name="Boedeker C."/>
            <person name="Pinto D."/>
            <person name="Vollmers J."/>
            <person name="Rivas-Marin E."/>
            <person name="Kohn T."/>
            <person name="Peeters S.H."/>
            <person name="Heuer A."/>
            <person name="Rast P."/>
            <person name="Oberbeckmann S."/>
            <person name="Bunk B."/>
            <person name="Jeske O."/>
            <person name="Meyerdierks A."/>
            <person name="Storesund J.E."/>
            <person name="Kallscheuer N."/>
            <person name="Luecker S."/>
            <person name="Lage O.M."/>
            <person name="Pohl T."/>
            <person name="Merkel B.J."/>
            <person name="Hornburger P."/>
            <person name="Mueller R.-W."/>
            <person name="Bruemmer F."/>
            <person name="Labrenz M."/>
            <person name="Spormann A.M."/>
            <person name="Op den Camp H."/>
            <person name="Overmann J."/>
            <person name="Amann R."/>
            <person name="Jetten M.S.M."/>
            <person name="Mascher T."/>
            <person name="Medema M.H."/>
            <person name="Devos D.P."/>
            <person name="Kaster A.-K."/>
            <person name="Ovreas L."/>
            <person name="Rohde M."/>
            <person name="Galperin M.Y."/>
            <person name="Jogler C."/>
        </authorList>
    </citation>
    <scope>NUCLEOTIDE SEQUENCE [LARGE SCALE GENOMIC DNA]</scope>
    <source>
        <strain evidence="3 4">Pla133</strain>
    </source>
</reference>
<sequence>MRALAAAAAIALAGCGDSPPGESGAPDLSGGPDGALLVDVARERGLDFTITSGASPPSEILEVKGGGLALFDWRGDGDWDLFVPNGATLESPERGPGARLFDIGEGLAVRDATGAARVDFDRWGMGVAAGDLDGDGLCDLLVAAFGPDAVLAQGADGSLTEVAGALEGDDERWSCGVALGDLDADGDLDAYVARYLEFDPGAPPAPASFLGVDVFGGPMGLAAVPDHLWVNDGLGRFAERSREAGMADVTPSHGLGAAILDLDGDGHLDVYVGNDSMADFAFMGRGGLHFDERAADLGLATSSDGRTQATMGICVADVNADGLPDLFTSNFSHDTNTLRTSRPSGRWRDQSTTSGLGAVSRPFCGWSGAFADLDLDGAQELVVFNGHVYATGAAERAGSSRLQAPLYFEREGERFRRVEGEGWLAQAHCDRGAALGDLDGDGDQDLVVVDLEGPLRLLENRTDSGAFVVVTLADTRDLGARVELAGDGWSQVRWIASGLGYQSASAPEAVFGLGEAQGPFRLLVQWPDGSSIEQTGVERGSKHQLSSAR</sequence>
<gene>
    <name evidence="3" type="ORF">Pla133_45330</name>
</gene>
<dbReference type="KEGG" id="pbap:Pla133_45330"/>
<proteinExistence type="predicted"/>
<keyword evidence="1" id="KW-0732">Signal</keyword>
<accession>A0A518BR04</accession>
<evidence type="ECO:0000313" key="3">
    <source>
        <dbReference type="EMBL" id="QDU69413.1"/>
    </source>
</evidence>
<dbReference type="InterPro" id="IPR027039">
    <property type="entry name" value="Crtac1"/>
</dbReference>
<dbReference type="AlphaFoldDB" id="A0A518BR04"/>
<dbReference type="Pfam" id="PF07593">
    <property type="entry name" value="UnbV_ASPIC"/>
    <property type="match status" value="1"/>
</dbReference>
<evidence type="ECO:0000259" key="2">
    <source>
        <dbReference type="Pfam" id="PF07593"/>
    </source>
</evidence>
<organism evidence="3 4">
    <name type="scientific">Engelhardtia mirabilis</name>
    <dbReference type="NCBI Taxonomy" id="2528011"/>
    <lineage>
        <taxon>Bacteria</taxon>
        <taxon>Pseudomonadati</taxon>
        <taxon>Planctomycetota</taxon>
        <taxon>Planctomycetia</taxon>
        <taxon>Planctomycetia incertae sedis</taxon>
        <taxon>Engelhardtia</taxon>
    </lineage>
</organism>
<keyword evidence="4" id="KW-1185">Reference proteome</keyword>
<dbReference type="PANTHER" id="PTHR16026">
    <property type="entry name" value="CARTILAGE ACIDIC PROTEIN 1"/>
    <property type="match status" value="1"/>
</dbReference>
<dbReference type="InterPro" id="IPR028994">
    <property type="entry name" value="Integrin_alpha_N"/>
</dbReference>
<dbReference type="PANTHER" id="PTHR16026:SF0">
    <property type="entry name" value="CARTILAGE ACIDIC PROTEIN 1"/>
    <property type="match status" value="1"/>
</dbReference>
<dbReference type="Pfam" id="PF13517">
    <property type="entry name" value="FG-GAP_3"/>
    <property type="match status" value="2"/>
</dbReference>
<dbReference type="SUPFAM" id="SSF69318">
    <property type="entry name" value="Integrin alpha N-terminal domain"/>
    <property type="match status" value="1"/>
</dbReference>
<feature type="domain" description="ASPIC/UnbV" evidence="2">
    <location>
        <begin position="478"/>
        <end position="540"/>
    </location>
</feature>
<evidence type="ECO:0000256" key="1">
    <source>
        <dbReference type="ARBA" id="ARBA00022729"/>
    </source>
</evidence>
<dbReference type="Gene3D" id="2.130.10.130">
    <property type="entry name" value="Integrin alpha, N-terminal"/>
    <property type="match status" value="3"/>
</dbReference>
<dbReference type="PROSITE" id="PS51257">
    <property type="entry name" value="PROKAR_LIPOPROTEIN"/>
    <property type="match status" value="1"/>
</dbReference>
<evidence type="ECO:0000313" key="4">
    <source>
        <dbReference type="Proteomes" id="UP000316921"/>
    </source>
</evidence>